<reference evidence="1" key="2">
    <citation type="journal article" date="2015" name="Fish Shellfish Immunol.">
        <title>Early steps in the European eel (Anguilla anguilla)-Vibrio vulnificus interaction in the gills: Role of the RtxA13 toxin.</title>
        <authorList>
            <person name="Callol A."/>
            <person name="Pajuelo D."/>
            <person name="Ebbesson L."/>
            <person name="Teles M."/>
            <person name="MacKenzie S."/>
            <person name="Amaro C."/>
        </authorList>
    </citation>
    <scope>NUCLEOTIDE SEQUENCE</scope>
</reference>
<evidence type="ECO:0000313" key="1">
    <source>
        <dbReference type="EMBL" id="JAH71648.1"/>
    </source>
</evidence>
<sequence>MGTLLMVIQLATVCVSSKELEICPVIK</sequence>
<organism evidence="1">
    <name type="scientific">Anguilla anguilla</name>
    <name type="common">European freshwater eel</name>
    <name type="synonym">Muraena anguilla</name>
    <dbReference type="NCBI Taxonomy" id="7936"/>
    <lineage>
        <taxon>Eukaryota</taxon>
        <taxon>Metazoa</taxon>
        <taxon>Chordata</taxon>
        <taxon>Craniata</taxon>
        <taxon>Vertebrata</taxon>
        <taxon>Euteleostomi</taxon>
        <taxon>Actinopterygii</taxon>
        <taxon>Neopterygii</taxon>
        <taxon>Teleostei</taxon>
        <taxon>Anguilliformes</taxon>
        <taxon>Anguillidae</taxon>
        <taxon>Anguilla</taxon>
    </lineage>
</organism>
<name>A0A0E9V2Z9_ANGAN</name>
<accession>A0A0E9V2Z9</accession>
<protein>
    <submittedName>
        <fullName evidence="1">Uncharacterized protein</fullName>
    </submittedName>
</protein>
<dbReference type="EMBL" id="GBXM01036929">
    <property type="protein sequence ID" value="JAH71648.1"/>
    <property type="molecule type" value="Transcribed_RNA"/>
</dbReference>
<dbReference type="AlphaFoldDB" id="A0A0E9V2Z9"/>
<reference evidence="1" key="1">
    <citation type="submission" date="2014-11" db="EMBL/GenBank/DDBJ databases">
        <authorList>
            <person name="Amaro Gonzalez C."/>
        </authorList>
    </citation>
    <scope>NUCLEOTIDE SEQUENCE</scope>
</reference>
<proteinExistence type="predicted"/>